<accession>A0A2P4UKS2</accession>
<evidence type="ECO:0000313" key="11">
    <source>
        <dbReference type="Proteomes" id="UP000242367"/>
    </source>
</evidence>
<name>A0A2P4UKS2_9ACTN</name>
<evidence type="ECO:0000259" key="9">
    <source>
        <dbReference type="Pfam" id="PF08281"/>
    </source>
</evidence>
<dbReference type="InterPro" id="IPR036388">
    <property type="entry name" value="WH-like_DNA-bd_sf"/>
</dbReference>
<evidence type="ECO:0000313" key="10">
    <source>
        <dbReference type="EMBL" id="POM25642.1"/>
    </source>
</evidence>
<dbReference type="Gene3D" id="1.10.10.10">
    <property type="entry name" value="Winged helix-like DNA-binding domain superfamily/Winged helix DNA-binding domain"/>
    <property type="match status" value="1"/>
</dbReference>
<dbReference type="Pfam" id="PF04542">
    <property type="entry name" value="Sigma70_r2"/>
    <property type="match status" value="1"/>
</dbReference>
<dbReference type="InterPro" id="IPR039425">
    <property type="entry name" value="RNA_pol_sigma-70-like"/>
</dbReference>
<evidence type="ECO:0000259" key="8">
    <source>
        <dbReference type="Pfam" id="PF04542"/>
    </source>
</evidence>
<dbReference type="InterPro" id="IPR007627">
    <property type="entry name" value="RNA_pol_sigma70_r2"/>
</dbReference>
<sequence>MEPIRHDAGPRLKSFEPLPEEPGRDDGALLRQIAQGDRAALVAVYERHAAVVLSHLVLLTGDHGLSEEILQDTMLAVWRGAGRFRGESSVRSWIIAIARRQYRDRQRRKRPKVVGQEVLADRPSSEPGPEQKALDRVSARTVMETIGKLAPHHREVLGLVFGSGLSLREAAEVLDVPVGTVKSRLSAARAALVRSMPERGFAS</sequence>
<dbReference type="GO" id="GO:0003677">
    <property type="term" value="F:DNA binding"/>
    <property type="evidence" value="ECO:0007669"/>
    <property type="project" value="UniProtKB-KW"/>
</dbReference>
<dbReference type="InterPro" id="IPR013249">
    <property type="entry name" value="RNA_pol_sigma70_r4_t2"/>
</dbReference>
<dbReference type="SUPFAM" id="SSF88659">
    <property type="entry name" value="Sigma3 and sigma4 domains of RNA polymerase sigma factors"/>
    <property type="match status" value="1"/>
</dbReference>
<feature type="compositionally biased region" description="Basic and acidic residues" evidence="7">
    <location>
        <begin position="1"/>
        <end position="14"/>
    </location>
</feature>
<evidence type="ECO:0000256" key="6">
    <source>
        <dbReference type="RuleBase" id="RU000716"/>
    </source>
</evidence>
<dbReference type="GO" id="GO:0006950">
    <property type="term" value="P:response to stress"/>
    <property type="evidence" value="ECO:0007669"/>
    <property type="project" value="UniProtKB-ARBA"/>
</dbReference>
<keyword evidence="5 6" id="KW-0804">Transcription</keyword>
<protein>
    <recommendedName>
        <fullName evidence="6">RNA polymerase sigma factor</fullName>
    </recommendedName>
</protein>
<dbReference type="PANTHER" id="PTHR43133:SF46">
    <property type="entry name" value="RNA POLYMERASE SIGMA-70 FACTOR ECF SUBFAMILY"/>
    <property type="match status" value="1"/>
</dbReference>
<dbReference type="CDD" id="cd06171">
    <property type="entry name" value="Sigma70_r4"/>
    <property type="match status" value="1"/>
</dbReference>
<dbReference type="RefSeq" id="WP_103560719.1">
    <property type="nucleotide sequence ID" value="NZ_MTBP01000001.1"/>
</dbReference>
<dbReference type="SUPFAM" id="SSF88946">
    <property type="entry name" value="Sigma2 domain of RNA polymerase sigma factors"/>
    <property type="match status" value="1"/>
</dbReference>
<organism evidence="10 11">
    <name type="scientific">Actinomadura rubteroloni</name>
    <dbReference type="NCBI Taxonomy" id="1926885"/>
    <lineage>
        <taxon>Bacteria</taxon>
        <taxon>Bacillati</taxon>
        <taxon>Actinomycetota</taxon>
        <taxon>Actinomycetes</taxon>
        <taxon>Streptosporangiales</taxon>
        <taxon>Thermomonosporaceae</taxon>
        <taxon>Actinomadura</taxon>
    </lineage>
</organism>
<evidence type="ECO:0000256" key="1">
    <source>
        <dbReference type="ARBA" id="ARBA00010641"/>
    </source>
</evidence>
<feature type="domain" description="RNA polymerase sigma factor 70 region 4 type 2" evidence="9">
    <location>
        <begin position="142"/>
        <end position="192"/>
    </location>
</feature>
<dbReference type="Proteomes" id="UP000242367">
    <property type="component" value="Unassembled WGS sequence"/>
</dbReference>
<keyword evidence="2 6" id="KW-0805">Transcription regulation</keyword>
<dbReference type="Pfam" id="PF08281">
    <property type="entry name" value="Sigma70_r4_2"/>
    <property type="match status" value="1"/>
</dbReference>
<dbReference type="NCBIfam" id="TIGR02937">
    <property type="entry name" value="sigma70-ECF"/>
    <property type="match status" value="1"/>
</dbReference>
<evidence type="ECO:0000256" key="3">
    <source>
        <dbReference type="ARBA" id="ARBA00023082"/>
    </source>
</evidence>
<dbReference type="PROSITE" id="PS01063">
    <property type="entry name" value="SIGMA70_ECF"/>
    <property type="match status" value="1"/>
</dbReference>
<evidence type="ECO:0000256" key="4">
    <source>
        <dbReference type="ARBA" id="ARBA00023125"/>
    </source>
</evidence>
<dbReference type="InterPro" id="IPR014284">
    <property type="entry name" value="RNA_pol_sigma-70_dom"/>
</dbReference>
<keyword evidence="11" id="KW-1185">Reference proteome</keyword>
<proteinExistence type="inferred from homology"/>
<dbReference type="GO" id="GO:0016987">
    <property type="term" value="F:sigma factor activity"/>
    <property type="evidence" value="ECO:0007669"/>
    <property type="project" value="UniProtKB-KW"/>
</dbReference>
<comment type="caution">
    <text evidence="10">The sequence shown here is derived from an EMBL/GenBank/DDBJ whole genome shotgun (WGS) entry which is preliminary data.</text>
</comment>
<keyword evidence="3 6" id="KW-0731">Sigma factor</keyword>
<dbReference type="GO" id="GO:0006352">
    <property type="term" value="P:DNA-templated transcription initiation"/>
    <property type="evidence" value="ECO:0007669"/>
    <property type="project" value="InterPro"/>
</dbReference>
<feature type="region of interest" description="Disordered" evidence="7">
    <location>
        <begin position="1"/>
        <end position="26"/>
    </location>
</feature>
<evidence type="ECO:0000256" key="5">
    <source>
        <dbReference type="ARBA" id="ARBA00023163"/>
    </source>
</evidence>
<dbReference type="AlphaFoldDB" id="A0A2P4UKS2"/>
<gene>
    <name evidence="10" type="primary">cnrH_1</name>
    <name evidence="10" type="ORF">BTM25_00240</name>
</gene>
<dbReference type="InterPro" id="IPR013325">
    <property type="entry name" value="RNA_pol_sigma_r2"/>
</dbReference>
<dbReference type="PANTHER" id="PTHR43133">
    <property type="entry name" value="RNA POLYMERASE ECF-TYPE SIGMA FACTO"/>
    <property type="match status" value="1"/>
</dbReference>
<keyword evidence="4 6" id="KW-0238">DNA-binding</keyword>
<dbReference type="EMBL" id="MTBP01000001">
    <property type="protein sequence ID" value="POM25642.1"/>
    <property type="molecule type" value="Genomic_DNA"/>
</dbReference>
<dbReference type="InterPro" id="IPR000838">
    <property type="entry name" value="RNA_pol_sigma70_ECF_CS"/>
</dbReference>
<evidence type="ECO:0000256" key="2">
    <source>
        <dbReference type="ARBA" id="ARBA00023015"/>
    </source>
</evidence>
<evidence type="ECO:0000256" key="7">
    <source>
        <dbReference type="SAM" id="MobiDB-lite"/>
    </source>
</evidence>
<comment type="similarity">
    <text evidence="1 6">Belongs to the sigma-70 factor family. ECF subfamily.</text>
</comment>
<feature type="domain" description="RNA polymerase sigma-70 region 2" evidence="8">
    <location>
        <begin position="45"/>
        <end position="110"/>
    </location>
</feature>
<dbReference type="Gene3D" id="1.10.1740.10">
    <property type="match status" value="1"/>
</dbReference>
<dbReference type="InterPro" id="IPR013324">
    <property type="entry name" value="RNA_pol_sigma_r3/r4-like"/>
</dbReference>
<reference evidence="10 11" key="1">
    <citation type="journal article" date="2017" name="Chemistry">
        <title>Isolation, Biosynthesis and Chemical Modifications of Rubterolones A-F: Rare Tropolone Alkaloids from Actinomadura sp. 5-2.</title>
        <authorList>
            <person name="Guo H."/>
            <person name="Benndorf R."/>
            <person name="Leichnitz D."/>
            <person name="Klassen J.L."/>
            <person name="Vollmers J."/>
            <person name="Gorls H."/>
            <person name="Steinacker M."/>
            <person name="Weigel C."/>
            <person name="Dahse H.M."/>
            <person name="Kaster A.K."/>
            <person name="de Beer Z.W."/>
            <person name="Poulsen M."/>
            <person name="Beemelmanns C."/>
        </authorList>
    </citation>
    <scope>NUCLEOTIDE SEQUENCE [LARGE SCALE GENOMIC DNA]</scope>
    <source>
        <strain evidence="10 11">5-2</strain>
    </source>
</reference>